<dbReference type="AlphaFoldDB" id="A0A8J4AU32"/>
<sequence>MTCALSARRIRDSLPDRSSQVGVSDEPEMQSKSWLSKTLVRGGGGGGGGDGRPAPDSAFTAPSPVLGAATAVAAAAAAVAGTREKFPEIWTKIRITGSMKEPSGLRRPTTASTSAPDAATTDRQTGAGRGSPEEPQVTVTLTNSSVGVVYDTNVRVP</sequence>
<keyword evidence="3" id="KW-1185">Reference proteome</keyword>
<feature type="region of interest" description="Disordered" evidence="1">
    <location>
        <begin position="97"/>
        <end position="144"/>
    </location>
</feature>
<evidence type="ECO:0000313" key="3">
    <source>
        <dbReference type="Proteomes" id="UP000747399"/>
    </source>
</evidence>
<comment type="caution">
    <text evidence="2">The sequence shown here is derived from an EMBL/GenBank/DDBJ whole genome shotgun (WGS) entry which is preliminary data.</text>
</comment>
<evidence type="ECO:0000256" key="1">
    <source>
        <dbReference type="SAM" id="MobiDB-lite"/>
    </source>
</evidence>
<reference evidence="2" key="1">
    <citation type="journal article" date="2021" name="Proc. Natl. Acad. Sci. U.S.A.">
        <title>Three genomes in the algal genus Volvox reveal the fate of a haploid sex-determining region after a transition to homothallism.</title>
        <authorList>
            <person name="Yamamoto K."/>
            <person name="Hamaji T."/>
            <person name="Kawai-Toyooka H."/>
            <person name="Matsuzaki R."/>
            <person name="Takahashi F."/>
            <person name="Nishimura Y."/>
            <person name="Kawachi M."/>
            <person name="Noguchi H."/>
            <person name="Minakuchi Y."/>
            <person name="Umen J.G."/>
            <person name="Toyoda A."/>
            <person name="Nozaki H."/>
        </authorList>
    </citation>
    <scope>NUCLEOTIDE SEQUENCE</scope>
    <source>
        <strain evidence="2">NIES-3780</strain>
    </source>
</reference>
<proteinExistence type="predicted"/>
<accession>A0A8J4AU32</accession>
<protein>
    <submittedName>
        <fullName evidence="2">Uncharacterized protein</fullName>
    </submittedName>
</protein>
<dbReference type="Proteomes" id="UP000747399">
    <property type="component" value="Unassembled WGS sequence"/>
</dbReference>
<feature type="region of interest" description="Disordered" evidence="1">
    <location>
        <begin position="1"/>
        <end position="62"/>
    </location>
</feature>
<organism evidence="2 3">
    <name type="scientific">Volvox africanus</name>
    <dbReference type="NCBI Taxonomy" id="51714"/>
    <lineage>
        <taxon>Eukaryota</taxon>
        <taxon>Viridiplantae</taxon>
        <taxon>Chlorophyta</taxon>
        <taxon>core chlorophytes</taxon>
        <taxon>Chlorophyceae</taxon>
        <taxon>CS clade</taxon>
        <taxon>Chlamydomonadales</taxon>
        <taxon>Volvocaceae</taxon>
        <taxon>Volvox</taxon>
    </lineage>
</organism>
<name>A0A8J4AU32_9CHLO</name>
<gene>
    <name evidence="2" type="ORF">Vafri_4429</name>
</gene>
<dbReference type="EMBL" id="BNCO01000004">
    <property type="protein sequence ID" value="GIL47666.1"/>
    <property type="molecule type" value="Genomic_DNA"/>
</dbReference>
<feature type="compositionally biased region" description="Low complexity" evidence="1">
    <location>
        <begin position="108"/>
        <end position="122"/>
    </location>
</feature>
<feature type="compositionally biased region" description="Gly residues" evidence="1">
    <location>
        <begin position="41"/>
        <end position="51"/>
    </location>
</feature>
<evidence type="ECO:0000313" key="2">
    <source>
        <dbReference type="EMBL" id="GIL47666.1"/>
    </source>
</evidence>